<dbReference type="RefSeq" id="WP_027948776.1">
    <property type="nucleotide sequence ID" value="NZ_JBLIAR010000019.1"/>
</dbReference>
<organism evidence="6 7">
    <name type="scientific">Haliea salexigens</name>
    <dbReference type="NCBI Taxonomy" id="287487"/>
    <lineage>
        <taxon>Bacteria</taxon>
        <taxon>Pseudomonadati</taxon>
        <taxon>Pseudomonadota</taxon>
        <taxon>Gammaproteobacteria</taxon>
        <taxon>Cellvibrionales</taxon>
        <taxon>Halieaceae</taxon>
        <taxon>Haliea</taxon>
    </lineage>
</organism>
<dbReference type="Pfam" id="PF02049">
    <property type="entry name" value="FliE"/>
    <property type="match status" value="1"/>
</dbReference>
<comment type="caution">
    <text evidence="6">The sequence shown here is derived from an EMBL/GenBank/DDBJ whole genome shotgun (WGS) entry which is preliminary data.</text>
</comment>
<dbReference type="Proteomes" id="UP000259273">
    <property type="component" value="Unassembled WGS sequence"/>
</dbReference>
<keyword evidence="6" id="KW-0282">Flagellum</keyword>
<dbReference type="PRINTS" id="PR01006">
    <property type="entry name" value="FLGHOOKFLIE"/>
</dbReference>
<keyword evidence="6" id="KW-0969">Cilium</keyword>
<dbReference type="AlphaFoldDB" id="A0A3C1KMQ4"/>
<dbReference type="NCBIfam" id="TIGR00205">
    <property type="entry name" value="fliE"/>
    <property type="match status" value="1"/>
</dbReference>
<name>A0A3C1KMQ4_9GAMM</name>
<keyword evidence="4 5" id="KW-0975">Bacterial flagellum</keyword>
<evidence type="ECO:0000313" key="6">
    <source>
        <dbReference type="EMBL" id="HAN27979.1"/>
    </source>
</evidence>
<evidence type="ECO:0000256" key="3">
    <source>
        <dbReference type="ARBA" id="ARBA00018024"/>
    </source>
</evidence>
<dbReference type="PANTHER" id="PTHR34653">
    <property type="match status" value="1"/>
</dbReference>
<dbReference type="PANTHER" id="PTHR34653:SF1">
    <property type="entry name" value="FLAGELLAR HOOK-BASAL BODY COMPLEX PROTEIN FLIE"/>
    <property type="match status" value="1"/>
</dbReference>
<dbReference type="HAMAP" id="MF_00724">
    <property type="entry name" value="FliE"/>
    <property type="match status" value="1"/>
</dbReference>
<evidence type="ECO:0000256" key="5">
    <source>
        <dbReference type="HAMAP-Rule" id="MF_00724"/>
    </source>
</evidence>
<gene>
    <name evidence="5" type="primary">fliE</name>
    <name evidence="6" type="ORF">DCP75_09735</name>
</gene>
<dbReference type="GO" id="GO:0009425">
    <property type="term" value="C:bacterial-type flagellum basal body"/>
    <property type="evidence" value="ECO:0007669"/>
    <property type="project" value="UniProtKB-SubCell"/>
</dbReference>
<evidence type="ECO:0000256" key="1">
    <source>
        <dbReference type="ARBA" id="ARBA00004117"/>
    </source>
</evidence>
<comment type="similarity">
    <text evidence="2 5">Belongs to the FliE family.</text>
</comment>
<evidence type="ECO:0000313" key="7">
    <source>
        <dbReference type="Proteomes" id="UP000259273"/>
    </source>
</evidence>
<keyword evidence="6" id="KW-0966">Cell projection</keyword>
<dbReference type="STRING" id="1121937.GCA_000423125_00704"/>
<dbReference type="InterPro" id="IPR001624">
    <property type="entry name" value="FliE"/>
</dbReference>
<dbReference type="GO" id="GO:0005198">
    <property type="term" value="F:structural molecule activity"/>
    <property type="evidence" value="ECO:0007669"/>
    <property type="project" value="UniProtKB-UniRule"/>
</dbReference>
<dbReference type="GO" id="GO:0003774">
    <property type="term" value="F:cytoskeletal motor activity"/>
    <property type="evidence" value="ECO:0007669"/>
    <property type="project" value="InterPro"/>
</dbReference>
<protein>
    <recommendedName>
        <fullName evidence="3 5">Flagellar hook-basal body complex protein FliE</fullName>
    </recommendedName>
</protein>
<comment type="subcellular location">
    <subcellularLocation>
        <location evidence="1 5">Bacterial flagellum basal body</location>
    </subcellularLocation>
</comment>
<proteinExistence type="inferred from homology"/>
<evidence type="ECO:0000256" key="2">
    <source>
        <dbReference type="ARBA" id="ARBA00009272"/>
    </source>
</evidence>
<evidence type="ECO:0000256" key="4">
    <source>
        <dbReference type="ARBA" id="ARBA00023143"/>
    </source>
</evidence>
<sequence>MSEMAINQVLAQMRSMAAEAGSESAAAAGGADFSSFMKQSIDDVNQAMQSSREMATAFEAGDPGVSLAELMVTAQKASLEFQALSEVRNKLLTAYREVMSMQV</sequence>
<accession>A0A3C1KMQ4</accession>
<dbReference type="GO" id="GO:0071973">
    <property type="term" value="P:bacterial-type flagellum-dependent cell motility"/>
    <property type="evidence" value="ECO:0007669"/>
    <property type="project" value="InterPro"/>
</dbReference>
<dbReference type="EMBL" id="DMND01000132">
    <property type="protein sequence ID" value="HAN27979.1"/>
    <property type="molecule type" value="Genomic_DNA"/>
</dbReference>
<reference evidence="6 7" key="1">
    <citation type="journal article" date="2018" name="Nat. Biotechnol.">
        <title>A standardized bacterial taxonomy based on genome phylogeny substantially revises the tree of life.</title>
        <authorList>
            <person name="Parks D.H."/>
            <person name="Chuvochina M."/>
            <person name="Waite D.W."/>
            <person name="Rinke C."/>
            <person name="Skarshewski A."/>
            <person name="Chaumeil P.A."/>
            <person name="Hugenholtz P."/>
        </authorList>
    </citation>
    <scope>NUCLEOTIDE SEQUENCE [LARGE SCALE GENOMIC DNA]</scope>
    <source>
        <strain evidence="6">UBA9158</strain>
    </source>
</reference>